<protein>
    <recommendedName>
        <fullName evidence="5">Bifunctional inhibitor/plant lipid transfer protein/seed storage helical domain-containing protein</fullName>
    </recommendedName>
</protein>
<organism evidence="6 7">
    <name type="scientific">Trapa incisa</name>
    <dbReference type="NCBI Taxonomy" id="236973"/>
    <lineage>
        <taxon>Eukaryota</taxon>
        <taxon>Viridiplantae</taxon>
        <taxon>Streptophyta</taxon>
        <taxon>Embryophyta</taxon>
        <taxon>Tracheophyta</taxon>
        <taxon>Spermatophyta</taxon>
        <taxon>Magnoliopsida</taxon>
        <taxon>eudicotyledons</taxon>
        <taxon>Gunneridae</taxon>
        <taxon>Pentapetalae</taxon>
        <taxon>rosids</taxon>
        <taxon>malvids</taxon>
        <taxon>Myrtales</taxon>
        <taxon>Lythraceae</taxon>
        <taxon>Trapa</taxon>
    </lineage>
</organism>
<dbReference type="PANTHER" id="PTHR35501:SF3">
    <property type="entry name" value="PROTEIN YY1"/>
    <property type="match status" value="1"/>
</dbReference>
<keyword evidence="4" id="KW-0732">Signal</keyword>
<dbReference type="SUPFAM" id="SSF47699">
    <property type="entry name" value="Bifunctional inhibitor/lipid-transfer protein/seed storage 2S albumin"/>
    <property type="match status" value="1"/>
</dbReference>
<dbReference type="Pfam" id="PF00234">
    <property type="entry name" value="Tryp_alpha_amyl"/>
    <property type="match status" value="1"/>
</dbReference>
<dbReference type="Proteomes" id="UP001345219">
    <property type="component" value="Chromosome 24"/>
</dbReference>
<keyword evidence="7" id="KW-1185">Reference proteome</keyword>
<reference evidence="6 7" key="1">
    <citation type="journal article" date="2023" name="Hortic Res">
        <title>Pangenome of water caltrop reveals structural variations and asymmetric subgenome divergence after allopolyploidization.</title>
        <authorList>
            <person name="Zhang X."/>
            <person name="Chen Y."/>
            <person name="Wang L."/>
            <person name="Yuan Y."/>
            <person name="Fang M."/>
            <person name="Shi L."/>
            <person name="Lu R."/>
            <person name="Comes H.P."/>
            <person name="Ma Y."/>
            <person name="Chen Y."/>
            <person name="Huang G."/>
            <person name="Zhou Y."/>
            <person name="Zheng Z."/>
            <person name="Qiu Y."/>
        </authorList>
    </citation>
    <scope>NUCLEOTIDE SEQUENCE [LARGE SCALE GENOMIC DNA]</scope>
    <source>
        <tissue evidence="6">Roots</tissue>
    </source>
</reference>
<evidence type="ECO:0000256" key="4">
    <source>
        <dbReference type="SAM" id="SignalP"/>
    </source>
</evidence>
<dbReference type="EMBL" id="JAXIOK010000005">
    <property type="protein sequence ID" value="KAK4769920.1"/>
    <property type="molecule type" value="Genomic_DNA"/>
</dbReference>
<comment type="caution">
    <text evidence="6">The sequence shown here is derived from an EMBL/GenBank/DDBJ whole genome shotgun (WGS) entry which is preliminary data.</text>
</comment>
<feature type="signal peptide" evidence="4">
    <location>
        <begin position="1"/>
        <end position="31"/>
    </location>
</feature>
<gene>
    <name evidence="6" type="ORF">SAY87_030452</name>
</gene>
<proteinExistence type="inferred from homology"/>
<dbReference type="SMART" id="SM00499">
    <property type="entry name" value="AAI"/>
    <property type="match status" value="1"/>
</dbReference>
<evidence type="ECO:0000313" key="6">
    <source>
        <dbReference type="EMBL" id="KAK4769920.1"/>
    </source>
</evidence>
<feature type="chain" id="PRO_5043024320" description="Bifunctional inhibitor/plant lipid transfer protein/seed storage helical domain-containing protein" evidence="4">
    <location>
        <begin position="32"/>
        <end position="97"/>
    </location>
</feature>
<dbReference type="GO" id="GO:0005576">
    <property type="term" value="C:extracellular region"/>
    <property type="evidence" value="ECO:0007669"/>
    <property type="project" value="UniProtKB-SubCell"/>
</dbReference>
<evidence type="ECO:0000256" key="1">
    <source>
        <dbReference type="ARBA" id="ARBA00004613"/>
    </source>
</evidence>
<accession>A0AAN7KNI8</accession>
<evidence type="ECO:0000313" key="7">
    <source>
        <dbReference type="Proteomes" id="UP001345219"/>
    </source>
</evidence>
<dbReference type="InterPro" id="IPR036312">
    <property type="entry name" value="Bifun_inhib/LTP/seed_sf"/>
</dbReference>
<evidence type="ECO:0000256" key="2">
    <source>
        <dbReference type="ARBA" id="ARBA00022525"/>
    </source>
</evidence>
<feature type="domain" description="Bifunctional inhibitor/plant lipid transfer protein/seed storage helical" evidence="5">
    <location>
        <begin position="34"/>
        <end position="94"/>
    </location>
</feature>
<dbReference type="PANTHER" id="PTHR35501">
    <property type="entry name" value="PROTEIN YY1"/>
    <property type="match status" value="1"/>
</dbReference>
<dbReference type="InterPro" id="IPR016140">
    <property type="entry name" value="Bifunc_inhib/LTP/seed_store"/>
</dbReference>
<name>A0AAN7KNI8_9MYRT</name>
<dbReference type="PROSITE" id="PS51257">
    <property type="entry name" value="PROKAR_LIPOPROTEIN"/>
    <property type="match status" value="1"/>
</dbReference>
<evidence type="ECO:0000256" key="3">
    <source>
        <dbReference type="ARBA" id="ARBA00038300"/>
    </source>
</evidence>
<comment type="similarity">
    <text evidence="3">Belongs to the A9/FIL1 family.</text>
</comment>
<dbReference type="Gene3D" id="1.10.110.10">
    <property type="entry name" value="Plant lipid-transfer and hydrophobic proteins"/>
    <property type="match status" value="1"/>
</dbReference>
<sequence length="97" mass="10173">MANFKTILRAMLMIPATVLMIQFQLMGAAMGQSCPVQLSNLNVCAPFVVPGAPTTAPSPDCCNALQLVSNDCLCSTLRIASTLPTACRVPPLSCSTE</sequence>
<comment type="subcellular location">
    <subcellularLocation>
        <location evidence="1">Secreted</location>
    </subcellularLocation>
</comment>
<dbReference type="AlphaFoldDB" id="A0AAN7KNI8"/>
<keyword evidence="2" id="KW-0964">Secreted</keyword>
<evidence type="ECO:0000259" key="5">
    <source>
        <dbReference type="SMART" id="SM00499"/>
    </source>
</evidence>